<dbReference type="KEGG" id="vg:5141913"/>
<organism evidence="1 2">
    <name type="scientific">Clanis bilineata nucleopolyhedrovirus</name>
    <dbReference type="NCBI Taxonomy" id="1307957"/>
    <lineage>
        <taxon>Viruses</taxon>
        <taxon>Viruses incertae sedis</taxon>
        <taxon>Naldaviricetes</taxon>
        <taxon>Lefavirales</taxon>
        <taxon>Baculoviridae</taxon>
        <taxon>Alphabaculovirus</taxon>
        <taxon>Alphabaculovirus clabilineatae</taxon>
    </lineage>
</organism>
<dbReference type="Proteomes" id="UP000214353">
    <property type="component" value="Segment"/>
</dbReference>
<keyword evidence="2" id="KW-1185">Reference proteome</keyword>
<dbReference type="InterPro" id="IPR009264">
    <property type="entry name" value="AcMNPV_Orf57"/>
</dbReference>
<evidence type="ECO:0000313" key="1">
    <source>
        <dbReference type="EMBL" id="ABF47386.1"/>
    </source>
</evidence>
<dbReference type="GeneID" id="5141913"/>
<name>Q0N457_9ABAC</name>
<reference evidence="1 2" key="1">
    <citation type="journal article" date="2009" name="BMC Genomics">
        <title>Genomic sequence, organization and characteristics of a new nucleopolyhedrovirus isolated from Clanis bilineata larva.</title>
        <authorList>
            <person name="Zhu S.Y."/>
            <person name="Yi J.P."/>
            <person name="Shen W.D."/>
            <person name="Wang L.Q."/>
            <person name="He H.G."/>
            <person name="Wang Y."/>
            <person name="Li B."/>
            <person name="Wang W.B."/>
        </authorList>
    </citation>
    <scope>NUCLEOTIDE SEQUENCE [LARGE SCALE GENOMIC DNA]</scope>
    <source>
        <strain evidence="1">DZ1</strain>
    </source>
</reference>
<evidence type="ECO:0000313" key="2">
    <source>
        <dbReference type="Proteomes" id="UP000214353"/>
    </source>
</evidence>
<accession>Q0N457</accession>
<protein>
    <submittedName>
        <fullName evidence="1">Ac57-like protein</fullName>
    </submittedName>
</protein>
<proteinExistence type="predicted"/>
<sequence length="173" mass="20565">MSINQKYLEFDNISVDLRHVHFPRAIDEAENLEYIVFLNVKRAMYCNFKITTDMSLETLAMHIYEDVILCKDNVCIRTISNFNEIDFNKFVYNKTDLNKSIIIELDDEARVIVAECIQPHEKYHQRITGYMDFEKRHKPLHDVHGGAYCSNTISQEDRNKLDRQYETILYKFA</sequence>
<dbReference type="EMBL" id="DQ504428">
    <property type="protein sequence ID" value="ABF47386.1"/>
    <property type="molecule type" value="Genomic_DNA"/>
</dbReference>
<dbReference type="OrthoDB" id="19330at10239"/>
<dbReference type="RefSeq" id="YP_717581.1">
    <property type="nucleotide sequence ID" value="NC_008293.1"/>
</dbReference>
<dbReference type="Pfam" id="PF06033">
    <property type="entry name" value="DUF918"/>
    <property type="match status" value="1"/>
</dbReference>